<dbReference type="Pfam" id="PF00106">
    <property type="entry name" value="adh_short"/>
    <property type="match status" value="1"/>
</dbReference>
<protein>
    <submittedName>
        <fullName evidence="5">3-ketoacyl-ACP reductase</fullName>
    </submittedName>
</protein>
<dbReference type="Proteomes" id="UP000231926">
    <property type="component" value="Unassembled WGS sequence"/>
</dbReference>
<evidence type="ECO:0000256" key="2">
    <source>
        <dbReference type="ARBA" id="ARBA00023002"/>
    </source>
</evidence>
<organism evidence="5 6">
    <name type="scientific">Leptospira saintgironsiae</name>
    <dbReference type="NCBI Taxonomy" id="2023183"/>
    <lineage>
        <taxon>Bacteria</taxon>
        <taxon>Pseudomonadati</taxon>
        <taxon>Spirochaetota</taxon>
        <taxon>Spirochaetia</taxon>
        <taxon>Leptospirales</taxon>
        <taxon>Leptospiraceae</taxon>
        <taxon>Leptospira</taxon>
    </lineage>
</organism>
<dbReference type="AlphaFoldDB" id="A0A2M9YAM3"/>
<dbReference type="SUPFAM" id="SSF51735">
    <property type="entry name" value="NAD(P)-binding Rossmann-fold domains"/>
    <property type="match status" value="1"/>
</dbReference>
<dbReference type="SMART" id="SM00822">
    <property type="entry name" value="PKS_KR"/>
    <property type="match status" value="1"/>
</dbReference>
<name>A0A2M9YAM3_9LEPT</name>
<dbReference type="InterPro" id="IPR057326">
    <property type="entry name" value="KR_dom"/>
</dbReference>
<dbReference type="EMBL" id="NPDR01000005">
    <property type="protein sequence ID" value="PJZ48615.1"/>
    <property type="molecule type" value="Genomic_DNA"/>
</dbReference>
<dbReference type="PROSITE" id="PS00061">
    <property type="entry name" value="ADH_SHORT"/>
    <property type="match status" value="1"/>
</dbReference>
<dbReference type="PRINTS" id="PR00081">
    <property type="entry name" value="GDHRDH"/>
</dbReference>
<sequence length="262" mass="28362">MNYLAVSFMFKGPHKKKVIITGASSGIGRELALLYGKAGHDLAITSRRKKVLEDIAKEIRSFNKGGKVILASLDVSESADNFKVLPKLAKDLGGVDLFIANAGISTNSSFGQKSFEADKKVIDTNLIGLMAGISALQPIFRDQKSGQIVGISSVASFRGLPGSASYSTSKAAVSTYLEALRGEVRQFGVKVTVIHPGFIDTPINQKLKSRPFLVSSEKGAQKIYNRIESGVRSATVPWFPWAMIGVLMRSLPEFLWEKIGPK</sequence>
<dbReference type="OrthoDB" id="9808814at2"/>
<dbReference type="InterPro" id="IPR002347">
    <property type="entry name" value="SDR_fam"/>
</dbReference>
<feature type="domain" description="Ketoreductase" evidence="4">
    <location>
        <begin position="16"/>
        <end position="201"/>
    </location>
</feature>
<comment type="similarity">
    <text evidence="1 3">Belongs to the short-chain dehydrogenases/reductases (SDR) family.</text>
</comment>
<evidence type="ECO:0000313" key="6">
    <source>
        <dbReference type="Proteomes" id="UP000231926"/>
    </source>
</evidence>
<dbReference type="GO" id="GO:0016491">
    <property type="term" value="F:oxidoreductase activity"/>
    <property type="evidence" value="ECO:0007669"/>
    <property type="project" value="UniProtKB-KW"/>
</dbReference>
<accession>A0A2M9YAM3</accession>
<dbReference type="InterPro" id="IPR020904">
    <property type="entry name" value="Sc_DH/Rdtase_CS"/>
</dbReference>
<dbReference type="GO" id="GO:0016020">
    <property type="term" value="C:membrane"/>
    <property type="evidence" value="ECO:0007669"/>
    <property type="project" value="TreeGrafter"/>
</dbReference>
<evidence type="ECO:0000313" key="5">
    <source>
        <dbReference type="EMBL" id="PJZ48615.1"/>
    </source>
</evidence>
<evidence type="ECO:0000256" key="3">
    <source>
        <dbReference type="RuleBase" id="RU000363"/>
    </source>
</evidence>
<dbReference type="PANTHER" id="PTHR44196">
    <property type="entry name" value="DEHYDROGENASE/REDUCTASE SDR FAMILY MEMBER 7B"/>
    <property type="match status" value="1"/>
</dbReference>
<dbReference type="PRINTS" id="PR00080">
    <property type="entry name" value="SDRFAMILY"/>
</dbReference>
<dbReference type="Gene3D" id="3.40.50.720">
    <property type="entry name" value="NAD(P)-binding Rossmann-like Domain"/>
    <property type="match status" value="1"/>
</dbReference>
<reference evidence="5 6" key="1">
    <citation type="submission" date="2017-07" db="EMBL/GenBank/DDBJ databases">
        <title>Leptospira spp. isolated from tropical soils.</title>
        <authorList>
            <person name="Thibeaux R."/>
            <person name="Iraola G."/>
            <person name="Ferres I."/>
            <person name="Bierque E."/>
            <person name="Girault D."/>
            <person name="Soupe-Gilbert M.-E."/>
            <person name="Picardeau M."/>
            <person name="Goarant C."/>
        </authorList>
    </citation>
    <scope>NUCLEOTIDE SEQUENCE [LARGE SCALE GENOMIC DNA]</scope>
    <source>
        <strain evidence="5 6">FH4-C-A2</strain>
    </source>
</reference>
<dbReference type="InterPro" id="IPR036291">
    <property type="entry name" value="NAD(P)-bd_dom_sf"/>
</dbReference>
<keyword evidence="2" id="KW-0560">Oxidoreductase</keyword>
<keyword evidence="6" id="KW-1185">Reference proteome</keyword>
<gene>
    <name evidence="5" type="ORF">CH362_12655</name>
</gene>
<dbReference type="PANTHER" id="PTHR44196:SF3">
    <property type="entry name" value="SHORT CHAIN DEHYDROGENASE FAMILY PROTEIN"/>
    <property type="match status" value="1"/>
</dbReference>
<evidence type="ECO:0000256" key="1">
    <source>
        <dbReference type="ARBA" id="ARBA00006484"/>
    </source>
</evidence>
<comment type="caution">
    <text evidence="5">The sequence shown here is derived from an EMBL/GenBank/DDBJ whole genome shotgun (WGS) entry which is preliminary data.</text>
</comment>
<evidence type="ECO:0000259" key="4">
    <source>
        <dbReference type="SMART" id="SM00822"/>
    </source>
</evidence>
<proteinExistence type="inferred from homology"/>